<keyword evidence="1" id="KW-0328">Glycosyltransferase</keyword>
<protein>
    <submittedName>
        <fullName evidence="4">Penicillin-binding protein 1C</fullName>
    </submittedName>
</protein>
<dbReference type="Proteomes" id="UP001057375">
    <property type="component" value="Unassembled WGS sequence"/>
</dbReference>
<keyword evidence="2" id="KW-0808">Transferase</keyword>
<dbReference type="PANTHER" id="PTHR32282:SF15">
    <property type="entry name" value="PENICILLIN-BINDING PROTEIN 1C"/>
    <property type="match status" value="1"/>
</dbReference>
<sequence>MLKTHVARLRGYGGAINLADKKRSPGSTLKPFIYGLAFDQGKLVPDSFVYDIPVDYAGYSPQNYDRIYHGQVTHT</sequence>
<dbReference type="SUPFAM" id="SSF56601">
    <property type="entry name" value="beta-lactamase/transpeptidase-like"/>
    <property type="match status" value="1"/>
</dbReference>
<evidence type="ECO:0000313" key="5">
    <source>
        <dbReference type="Proteomes" id="UP001057375"/>
    </source>
</evidence>
<organism evidence="4 5">
    <name type="scientific">Aduncisulcus paluster</name>
    <dbReference type="NCBI Taxonomy" id="2918883"/>
    <lineage>
        <taxon>Eukaryota</taxon>
        <taxon>Metamonada</taxon>
        <taxon>Carpediemonas-like organisms</taxon>
        <taxon>Aduncisulcus</taxon>
    </lineage>
</organism>
<dbReference type="InterPro" id="IPR001460">
    <property type="entry name" value="PCN-bd_Tpept"/>
</dbReference>
<dbReference type="InterPro" id="IPR012338">
    <property type="entry name" value="Beta-lactam/transpept-like"/>
</dbReference>
<comment type="caution">
    <text evidence="4">The sequence shown here is derived from an EMBL/GenBank/DDBJ whole genome shotgun (WGS) entry which is preliminary data.</text>
</comment>
<gene>
    <name evidence="4" type="ORF">ADUPG1_001918</name>
</gene>
<dbReference type="Pfam" id="PF00905">
    <property type="entry name" value="Transpeptidase"/>
    <property type="match status" value="1"/>
</dbReference>
<evidence type="ECO:0000259" key="3">
    <source>
        <dbReference type="Pfam" id="PF00905"/>
    </source>
</evidence>
<evidence type="ECO:0000313" key="4">
    <source>
        <dbReference type="EMBL" id="GKT31242.1"/>
    </source>
</evidence>
<evidence type="ECO:0000256" key="1">
    <source>
        <dbReference type="ARBA" id="ARBA00022676"/>
    </source>
</evidence>
<feature type="domain" description="Penicillin-binding protein transpeptidase" evidence="3">
    <location>
        <begin position="18"/>
        <end position="69"/>
    </location>
</feature>
<dbReference type="Gene3D" id="3.40.710.10">
    <property type="entry name" value="DD-peptidase/beta-lactamase superfamily"/>
    <property type="match status" value="1"/>
</dbReference>
<keyword evidence="5" id="KW-1185">Reference proteome</keyword>
<evidence type="ECO:0000256" key="2">
    <source>
        <dbReference type="ARBA" id="ARBA00022679"/>
    </source>
</evidence>
<reference evidence="4" key="1">
    <citation type="submission" date="2022-03" db="EMBL/GenBank/DDBJ databases">
        <title>Draft genome sequence of Aduncisulcus paluster, a free-living microaerophilic Fornicata.</title>
        <authorList>
            <person name="Yuyama I."/>
            <person name="Kume K."/>
            <person name="Tamura T."/>
            <person name="Inagaki Y."/>
            <person name="Hashimoto T."/>
        </authorList>
    </citation>
    <scope>NUCLEOTIDE SEQUENCE</scope>
    <source>
        <strain evidence="4">NY0171</strain>
    </source>
</reference>
<dbReference type="EMBL" id="BQXS01001952">
    <property type="protein sequence ID" value="GKT31242.1"/>
    <property type="molecule type" value="Genomic_DNA"/>
</dbReference>
<dbReference type="InterPro" id="IPR050396">
    <property type="entry name" value="Glycosyltr_51/Transpeptidase"/>
</dbReference>
<accession>A0ABQ5KFD5</accession>
<dbReference type="PANTHER" id="PTHR32282">
    <property type="entry name" value="BINDING PROTEIN TRANSPEPTIDASE, PUTATIVE-RELATED"/>
    <property type="match status" value="1"/>
</dbReference>
<name>A0ABQ5KFD5_9EUKA</name>
<proteinExistence type="predicted"/>